<keyword evidence="8 9" id="KW-0472">Membrane</keyword>
<feature type="compositionally biased region" description="Polar residues" evidence="10">
    <location>
        <begin position="1"/>
        <end position="11"/>
    </location>
</feature>
<evidence type="ECO:0000256" key="5">
    <source>
        <dbReference type="ARBA" id="ARBA00022792"/>
    </source>
</evidence>
<dbReference type="EMBL" id="MU157844">
    <property type="protein sequence ID" value="KAF9529688.1"/>
    <property type="molecule type" value="Genomic_DNA"/>
</dbReference>
<dbReference type="Proteomes" id="UP000807306">
    <property type="component" value="Unassembled WGS sequence"/>
</dbReference>
<comment type="subunit">
    <text evidence="9">Component of the TIM22 complex.</text>
</comment>
<dbReference type="GO" id="GO:0042721">
    <property type="term" value="C:TIM22 mitochondrial import inner membrane insertion complex"/>
    <property type="evidence" value="ECO:0007669"/>
    <property type="project" value="UniProtKB-UniRule"/>
</dbReference>
<dbReference type="Pfam" id="PF02466">
    <property type="entry name" value="Tim17"/>
    <property type="match status" value="1"/>
</dbReference>
<evidence type="ECO:0000256" key="2">
    <source>
        <dbReference type="ARBA" id="ARBA00008444"/>
    </source>
</evidence>
<dbReference type="GO" id="GO:0030943">
    <property type="term" value="F:mitochondrion targeting sequence binding"/>
    <property type="evidence" value="ECO:0007669"/>
    <property type="project" value="TreeGrafter"/>
</dbReference>
<dbReference type="PANTHER" id="PTHR14110">
    <property type="entry name" value="MITOCHONDRIAL IMPORT INNER MEMBRANE TRANSLOCASE SUBUNIT TIM22"/>
    <property type="match status" value="1"/>
</dbReference>
<keyword evidence="12" id="KW-1185">Reference proteome</keyword>
<keyword evidence="6 9" id="KW-1133">Transmembrane helix</keyword>
<sequence length="191" mass="20289">MSGVNPSTSHLPGTVPLWAAGKEPLPPGLTEEDRPMWEQNKKMEKFMAAGIESCPAKTLLAGGAGFGIGAFFSLMSASFAYEDPYLRQQTRPEIGNAQKARQIFKEMGKGMYSSGKSFGKIGALFAGVECIIESYRAKNDIYNSVSAGFFAGGILARNSGPKGAISGGLAFAAFSAAIDLLFIRREASDED</sequence>
<dbReference type="InterPro" id="IPR039175">
    <property type="entry name" value="TIM22"/>
</dbReference>
<evidence type="ECO:0000256" key="8">
    <source>
        <dbReference type="ARBA" id="ARBA00023136"/>
    </source>
</evidence>
<evidence type="ECO:0000256" key="1">
    <source>
        <dbReference type="ARBA" id="ARBA00004448"/>
    </source>
</evidence>
<gene>
    <name evidence="11" type="ORF">CPB83DRAFT_789441</name>
</gene>
<dbReference type="OrthoDB" id="75343at2759"/>
<proteinExistence type="inferred from homology"/>
<accession>A0A9P6EHE6</accession>
<keyword evidence="5 9" id="KW-0999">Mitochondrion inner membrane</keyword>
<dbReference type="PANTHER" id="PTHR14110:SF0">
    <property type="entry name" value="MITOCHONDRIAL IMPORT INNER MEMBRANE TRANSLOCASE SUBUNIT TIM22"/>
    <property type="match status" value="1"/>
</dbReference>
<evidence type="ECO:0000256" key="7">
    <source>
        <dbReference type="ARBA" id="ARBA00023128"/>
    </source>
</evidence>
<keyword evidence="7 9" id="KW-0496">Mitochondrion</keyword>
<evidence type="ECO:0000256" key="3">
    <source>
        <dbReference type="ARBA" id="ARBA00020722"/>
    </source>
</evidence>
<evidence type="ECO:0000313" key="11">
    <source>
        <dbReference type="EMBL" id="KAF9529688.1"/>
    </source>
</evidence>
<keyword evidence="9" id="KW-0813">Transport</keyword>
<reference evidence="11" key="1">
    <citation type="submission" date="2020-11" db="EMBL/GenBank/DDBJ databases">
        <authorList>
            <consortium name="DOE Joint Genome Institute"/>
            <person name="Ahrendt S."/>
            <person name="Riley R."/>
            <person name="Andreopoulos W."/>
            <person name="Labutti K."/>
            <person name="Pangilinan J."/>
            <person name="Ruiz-Duenas F.J."/>
            <person name="Barrasa J.M."/>
            <person name="Sanchez-Garcia M."/>
            <person name="Camarero S."/>
            <person name="Miyauchi S."/>
            <person name="Serrano A."/>
            <person name="Linde D."/>
            <person name="Babiker R."/>
            <person name="Drula E."/>
            <person name="Ayuso-Fernandez I."/>
            <person name="Pacheco R."/>
            <person name="Padilla G."/>
            <person name="Ferreira P."/>
            <person name="Barriuso J."/>
            <person name="Kellner H."/>
            <person name="Castanera R."/>
            <person name="Alfaro M."/>
            <person name="Ramirez L."/>
            <person name="Pisabarro A.G."/>
            <person name="Kuo A."/>
            <person name="Tritt A."/>
            <person name="Lipzen A."/>
            <person name="He G."/>
            <person name="Yan M."/>
            <person name="Ng V."/>
            <person name="Cullen D."/>
            <person name="Martin F."/>
            <person name="Rosso M.-N."/>
            <person name="Henrissat B."/>
            <person name="Hibbett D."/>
            <person name="Martinez A.T."/>
            <person name="Grigoriev I.V."/>
        </authorList>
    </citation>
    <scope>NUCLEOTIDE SEQUENCE</scope>
    <source>
        <strain evidence="11">CBS 506.95</strain>
    </source>
</reference>
<dbReference type="AlphaFoldDB" id="A0A9P6EHE6"/>
<comment type="caution">
    <text evidence="9">Lacks conserved residue(s) required for the propagation of feature annotation.</text>
</comment>
<evidence type="ECO:0000256" key="9">
    <source>
        <dbReference type="RuleBase" id="RU367038"/>
    </source>
</evidence>
<dbReference type="GO" id="GO:0008320">
    <property type="term" value="F:protein transmembrane transporter activity"/>
    <property type="evidence" value="ECO:0007669"/>
    <property type="project" value="UniProtKB-UniRule"/>
</dbReference>
<keyword evidence="9" id="KW-0653">Protein transport</keyword>
<protein>
    <recommendedName>
        <fullName evidence="3 9">Mitochondrial import inner membrane translocase subunit TIM22</fullName>
    </recommendedName>
</protein>
<feature type="region of interest" description="Disordered" evidence="10">
    <location>
        <begin position="1"/>
        <end position="30"/>
    </location>
</feature>
<dbReference type="GO" id="GO:0045039">
    <property type="term" value="P:protein insertion into mitochondrial inner membrane"/>
    <property type="evidence" value="ECO:0007669"/>
    <property type="project" value="UniProtKB-UniRule"/>
</dbReference>
<evidence type="ECO:0000256" key="10">
    <source>
        <dbReference type="SAM" id="MobiDB-lite"/>
    </source>
</evidence>
<name>A0A9P6EHE6_9AGAR</name>
<evidence type="ECO:0000256" key="6">
    <source>
        <dbReference type="ARBA" id="ARBA00022989"/>
    </source>
</evidence>
<keyword evidence="9" id="KW-0811">Translocation</keyword>
<comment type="function">
    <text evidence="9">Essential core component of the TIM22 complex, a complex that mediates the import and insertion of multi-pass transmembrane proteins into the mitochondrial inner membrane. In the TIM22 complex, it constitutes the voltage-activated and signal-gated channel. Forms a twin-pore translocase that uses the membrane potential as external driving force in 2 voltage-dependent steps.</text>
</comment>
<organism evidence="11 12">
    <name type="scientific">Crepidotus variabilis</name>
    <dbReference type="NCBI Taxonomy" id="179855"/>
    <lineage>
        <taxon>Eukaryota</taxon>
        <taxon>Fungi</taxon>
        <taxon>Dikarya</taxon>
        <taxon>Basidiomycota</taxon>
        <taxon>Agaricomycotina</taxon>
        <taxon>Agaricomycetes</taxon>
        <taxon>Agaricomycetidae</taxon>
        <taxon>Agaricales</taxon>
        <taxon>Agaricineae</taxon>
        <taxon>Crepidotaceae</taxon>
        <taxon>Crepidotus</taxon>
    </lineage>
</organism>
<comment type="caution">
    <text evidence="11">The sequence shown here is derived from an EMBL/GenBank/DDBJ whole genome shotgun (WGS) entry which is preliminary data.</text>
</comment>
<comment type="subcellular location">
    <subcellularLocation>
        <location evidence="1 9">Mitochondrion inner membrane</location>
        <topology evidence="1 9">Multi-pass membrane protein</topology>
    </subcellularLocation>
</comment>
<evidence type="ECO:0000313" key="12">
    <source>
        <dbReference type="Proteomes" id="UP000807306"/>
    </source>
</evidence>
<evidence type="ECO:0000256" key="4">
    <source>
        <dbReference type="ARBA" id="ARBA00022692"/>
    </source>
</evidence>
<keyword evidence="4 9" id="KW-0812">Transmembrane</keyword>
<feature type="transmembrane region" description="Helical" evidence="9">
    <location>
        <begin position="59"/>
        <end position="81"/>
    </location>
</feature>
<comment type="similarity">
    <text evidence="2 9">Belongs to the Tim17/Tim22/Tim23 family.</text>
</comment>